<gene>
    <name evidence="1" type="ORF">BTO28_05275</name>
</gene>
<sequence length="406" mass="47066">MNEQIQQWIDTAQEMFGLSSFTRCATTTGYEKNEVNETDYRLIMEWLPPGMEERKEEDLNPDGTAVIEVDVRSGLLKSVVFVGGKAPQRGLTFLTGDKNEIVRWVEQMTGWTYGRHFIDSQSNHTYSFELAYKGVPVSPSGSIHVSLDDEKRLTFFSVYGQVPKENVIEETFTLTLESIQDIAFKRLVFCEVPSEEDEKWMPVYMIDEQFISNETGKPVVEELEVLEWKTKKNMNVKRKLIQYTPDEIDEEKIFDFPPHPDTKPITKKGRMKVKENSLLFLQSYSPKESGQWVLSNIRRSNGMIEARLTNKTDVSVVPRSWKLFLDKDSYDVISYQDNSWMLDQFEEYKNAEKAEITKEEAFDAIKPHLQLKKVYVLDGDTYRLYGQIDCHSAIHAVNGKVIHFVQ</sequence>
<protein>
    <submittedName>
        <fullName evidence="1">Uncharacterized protein</fullName>
    </submittedName>
</protein>
<dbReference type="RefSeq" id="WP_076764503.1">
    <property type="nucleotide sequence ID" value="NZ_MSFI01000008.1"/>
</dbReference>
<evidence type="ECO:0000313" key="2">
    <source>
        <dbReference type="Proteomes" id="UP000188613"/>
    </source>
</evidence>
<evidence type="ECO:0000313" key="1">
    <source>
        <dbReference type="EMBL" id="OMP67900.1"/>
    </source>
</evidence>
<organism evidence="1 2">
    <name type="scientific">Domibacillus epiphyticus</name>
    <dbReference type="NCBI Taxonomy" id="1714355"/>
    <lineage>
        <taxon>Bacteria</taxon>
        <taxon>Bacillati</taxon>
        <taxon>Bacillota</taxon>
        <taxon>Bacilli</taxon>
        <taxon>Bacillales</taxon>
        <taxon>Bacillaceae</taxon>
        <taxon>Domibacillus</taxon>
    </lineage>
</organism>
<dbReference type="AlphaFoldDB" id="A0A1V2AAC9"/>
<dbReference type="OrthoDB" id="2431483at2"/>
<keyword evidence="2" id="KW-1185">Reference proteome</keyword>
<proteinExistence type="predicted"/>
<reference evidence="1 2" key="1">
    <citation type="submission" date="2016-12" db="EMBL/GenBank/DDBJ databases">
        <title>Domibacillus sp. SAB 38T whole genome sequencing.</title>
        <authorList>
            <person name="Verma A."/>
            <person name="Ojha A.K."/>
            <person name="Krishnamurthi S."/>
        </authorList>
    </citation>
    <scope>NUCLEOTIDE SEQUENCE [LARGE SCALE GENOMIC DNA]</scope>
    <source>
        <strain evidence="1 2">SAB 38</strain>
    </source>
</reference>
<dbReference type="Proteomes" id="UP000188613">
    <property type="component" value="Unassembled WGS sequence"/>
</dbReference>
<dbReference type="EMBL" id="MSFI01000008">
    <property type="protein sequence ID" value="OMP67900.1"/>
    <property type="molecule type" value="Genomic_DNA"/>
</dbReference>
<dbReference type="STRING" id="1714355.BTO28_05275"/>
<comment type="caution">
    <text evidence="1">The sequence shown here is derived from an EMBL/GenBank/DDBJ whole genome shotgun (WGS) entry which is preliminary data.</text>
</comment>
<name>A0A1V2AAC9_9BACI</name>
<accession>A0A1V2AAC9</accession>